<evidence type="ECO:0000256" key="2">
    <source>
        <dbReference type="SAM" id="Phobius"/>
    </source>
</evidence>
<feature type="transmembrane region" description="Helical" evidence="2">
    <location>
        <begin position="172"/>
        <end position="191"/>
    </location>
</feature>
<organism evidence="4 5">
    <name type="scientific">Ventrimonas faecis</name>
    <dbReference type="NCBI Taxonomy" id="3133170"/>
    <lineage>
        <taxon>Bacteria</taxon>
        <taxon>Bacillati</taxon>
        <taxon>Bacillota</taxon>
        <taxon>Clostridia</taxon>
        <taxon>Lachnospirales</taxon>
        <taxon>Lachnospiraceae</taxon>
        <taxon>Ventrimonas</taxon>
    </lineage>
</organism>
<evidence type="ECO:0000256" key="1">
    <source>
        <dbReference type="SAM" id="MobiDB-lite"/>
    </source>
</evidence>
<keyword evidence="2" id="KW-0472">Membrane</keyword>
<feature type="transmembrane region" description="Helical" evidence="2">
    <location>
        <begin position="59"/>
        <end position="83"/>
    </location>
</feature>
<accession>A0ABV1HNQ8</accession>
<sequence length="868" mass="98908">MLSLVLKILRDKVGELYNSINRKMQPLPFGDDQDYILDSGTVTVSDFWKDFKKYGRNPALIGVFYVFLFLNIIINFFIIIMSISNLSNRLLGNHLLSLTMALFWLFVPPVIWMYSTRYVFWNYRLYKYGSLILLTFNDLIIVQKFIMCSLYQPLVRFLSIIPVGEYIGKDMVMQLGIFLFAGLPPLIPIYIGCKLYGTFSSDLVLDEIDRFKLDQYIDFRKSKEFAYDFKAVRYLSTGSQFVVKELDRFLHMYCDGTTGTAKTSSVLTVAIADDLDQKVYNEDYQKKSCYAALKEGKLRICFPFKGTDFSVNYFEPILLENSNADKQIEKENASRRELYRHLKFDSQSAGITVVAPNAAWADQCYHMAKNRKLKIHRIDPILKDGKHKEGFTGFNPFKIDPALTGKELATTITAQASNFATVVQSIYDQSGVSDPYFSSLNETVTVSIAELLMLTYHLVHPGQVPKASDVQILINDCSRCRPYLDALVKHYSVHSLRGNGNDRTEQVAEVVDVGQWQQVYTTINNDLLGENKANMYDRCNGLRNLINNFLNDPLVRDVFEAEETVDIDKALEYGEVIILNYALERGDSVATGFGLFFLLSYETAVLRRPGSENDRIKNFIYIDELPVLLHPKLQSFFTLFRQYRVAVICAIQTLDQVKKIQLDSIMLGNCAHQVIFGRVSTTEMDIFSKMAGETLEHVTQETVTETAITAERPAYSYSRRSTPTLSERFSGTVFRYLGFQEVIFFSVNNSSPIYPFRGKVNFLPKPREKSAPRLKIEWEPFMPGPLHPSVFEKRFSVAHISSNGYFSSGKPGNYFLAGNKKSIPEPQVQTDLTTETTEAVSDAEDQTPVEPTHIITPTEHTDGIFFGE</sequence>
<evidence type="ECO:0000313" key="5">
    <source>
        <dbReference type="Proteomes" id="UP001437460"/>
    </source>
</evidence>
<dbReference type="InterPro" id="IPR027417">
    <property type="entry name" value="P-loop_NTPase"/>
</dbReference>
<dbReference type="Pfam" id="PF12696">
    <property type="entry name" value="TraG-D_C"/>
    <property type="match status" value="1"/>
</dbReference>
<comment type="caution">
    <text evidence="4">The sequence shown here is derived from an EMBL/GenBank/DDBJ whole genome shotgun (WGS) entry which is preliminary data.</text>
</comment>
<proteinExistence type="predicted"/>
<feature type="domain" description="TraD/TraG TraM recognition site" evidence="3">
    <location>
        <begin position="621"/>
        <end position="711"/>
    </location>
</feature>
<keyword evidence="2" id="KW-1133">Transmembrane helix</keyword>
<name>A0ABV1HNQ8_9FIRM</name>
<gene>
    <name evidence="4" type="ORF">WMO41_09880</name>
</gene>
<dbReference type="Proteomes" id="UP001437460">
    <property type="component" value="Unassembled WGS sequence"/>
</dbReference>
<dbReference type="SUPFAM" id="SSF52540">
    <property type="entry name" value="P-loop containing nucleoside triphosphate hydrolases"/>
    <property type="match status" value="1"/>
</dbReference>
<keyword evidence="5" id="KW-1185">Reference proteome</keyword>
<evidence type="ECO:0000313" key="4">
    <source>
        <dbReference type="EMBL" id="MEQ2563462.1"/>
    </source>
</evidence>
<keyword evidence="2" id="KW-0812">Transmembrane</keyword>
<reference evidence="4 5" key="1">
    <citation type="submission" date="2024-03" db="EMBL/GenBank/DDBJ databases">
        <title>Human intestinal bacterial collection.</title>
        <authorList>
            <person name="Pauvert C."/>
            <person name="Hitch T.C.A."/>
            <person name="Clavel T."/>
        </authorList>
    </citation>
    <scope>NUCLEOTIDE SEQUENCE [LARGE SCALE GENOMIC DNA]</scope>
    <source>
        <strain evidence="4 5">CLA-AP-H27</strain>
    </source>
</reference>
<dbReference type="InterPro" id="IPR032689">
    <property type="entry name" value="TraG-D_C"/>
</dbReference>
<dbReference type="EMBL" id="JBBMFJ010000019">
    <property type="protein sequence ID" value="MEQ2563462.1"/>
    <property type="molecule type" value="Genomic_DNA"/>
</dbReference>
<feature type="transmembrane region" description="Helical" evidence="2">
    <location>
        <begin position="95"/>
        <end position="114"/>
    </location>
</feature>
<dbReference type="RefSeq" id="WP_349229602.1">
    <property type="nucleotide sequence ID" value="NZ_JBBMFJ010000019.1"/>
</dbReference>
<feature type="compositionally biased region" description="Polar residues" evidence="1">
    <location>
        <begin position="827"/>
        <end position="839"/>
    </location>
</feature>
<protein>
    <submittedName>
        <fullName evidence="4">TraM recognition domain-containing protein</fullName>
    </submittedName>
</protein>
<evidence type="ECO:0000259" key="3">
    <source>
        <dbReference type="Pfam" id="PF12696"/>
    </source>
</evidence>
<feature type="region of interest" description="Disordered" evidence="1">
    <location>
        <begin position="825"/>
        <end position="847"/>
    </location>
</feature>
<dbReference type="Gene3D" id="3.40.50.300">
    <property type="entry name" value="P-loop containing nucleotide triphosphate hydrolases"/>
    <property type="match status" value="1"/>
</dbReference>